<dbReference type="EMBL" id="BOMS01000022">
    <property type="protein sequence ID" value="GIE65549.1"/>
    <property type="molecule type" value="Genomic_DNA"/>
</dbReference>
<evidence type="ECO:0000313" key="1">
    <source>
        <dbReference type="EMBL" id="GIE65549.1"/>
    </source>
</evidence>
<dbReference type="Proteomes" id="UP000624709">
    <property type="component" value="Unassembled WGS sequence"/>
</dbReference>
<proteinExistence type="predicted"/>
<gene>
    <name evidence="1" type="ORF">Apa02nite_016570</name>
</gene>
<sequence>MAQANPLREVFEYRRRLDEHRTALAAESAGPMVDALIAAAPGWSDDDLEDDFCARFGAAMFQYEGGPLEDRVNPDDFVRAVLSVLDERVHEAEESGIGLAVVQRLLAVVAGVLPAPLSASAQDLFAEHLDDAAAERAIRGRAVIGSALWARDSYGSRWAVVAPFASADGSGRWYLWDVDACGYEVATVYSGFYQSAEGALAEWRQAVGPSAAGATLTPADDTETLDALLVGEVEGIRPGGEDQEQYAEFLRSRRLGRTVRQAAGLAQPSGRTFARLSADTAAEQFARRLRRLGHDNRPAGEASGEGPAGATDLAAEMADSWSPREYPGLYPACSPHKVAAVVLHLRDFYKDDFAAELVAILPEWIRFLAEHTGMTADLTKRCVDYASGEPQFPGLLDEHGRPSLMTRVTE</sequence>
<organism evidence="1 2">
    <name type="scientific">Actinoplanes palleronii</name>
    <dbReference type="NCBI Taxonomy" id="113570"/>
    <lineage>
        <taxon>Bacteria</taxon>
        <taxon>Bacillati</taxon>
        <taxon>Actinomycetota</taxon>
        <taxon>Actinomycetes</taxon>
        <taxon>Micromonosporales</taxon>
        <taxon>Micromonosporaceae</taxon>
        <taxon>Actinoplanes</taxon>
    </lineage>
</organism>
<keyword evidence="2" id="KW-1185">Reference proteome</keyword>
<dbReference type="RefSeq" id="WP_203824526.1">
    <property type="nucleotide sequence ID" value="NZ_BAAATY010000002.1"/>
</dbReference>
<evidence type="ECO:0000313" key="2">
    <source>
        <dbReference type="Proteomes" id="UP000624709"/>
    </source>
</evidence>
<name>A0ABQ4B4G7_9ACTN</name>
<accession>A0ABQ4B4G7</accession>
<reference evidence="1 2" key="1">
    <citation type="submission" date="2021-01" db="EMBL/GenBank/DDBJ databases">
        <title>Whole genome shotgun sequence of Actinoplanes palleronii NBRC 14916.</title>
        <authorList>
            <person name="Komaki H."/>
            <person name="Tamura T."/>
        </authorList>
    </citation>
    <scope>NUCLEOTIDE SEQUENCE [LARGE SCALE GENOMIC DNA]</scope>
    <source>
        <strain evidence="1 2">NBRC 14916</strain>
    </source>
</reference>
<comment type="caution">
    <text evidence="1">The sequence shown here is derived from an EMBL/GenBank/DDBJ whole genome shotgun (WGS) entry which is preliminary data.</text>
</comment>
<protein>
    <submittedName>
        <fullName evidence="1">Uncharacterized protein</fullName>
    </submittedName>
</protein>